<dbReference type="Proteomes" id="UP000054538">
    <property type="component" value="Unassembled WGS sequence"/>
</dbReference>
<accession>A0A0D0DJ55</accession>
<evidence type="ECO:0000313" key="1">
    <source>
        <dbReference type="EMBL" id="KIK91098.1"/>
    </source>
</evidence>
<keyword evidence="2" id="KW-1185">Reference proteome</keyword>
<name>A0A0D0DJ55_9AGAM</name>
<gene>
    <name evidence="1" type="ORF">PAXRUDRAFT_831129</name>
</gene>
<dbReference type="HOGENOM" id="CLU_2498535_0_0_1"/>
<reference evidence="2" key="2">
    <citation type="submission" date="2015-01" db="EMBL/GenBank/DDBJ databases">
        <title>Evolutionary Origins and Diversification of the Mycorrhizal Mutualists.</title>
        <authorList>
            <consortium name="DOE Joint Genome Institute"/>
            <consortium name="Mycorrhizal Genomics Consortium"/>
            <person name="Kohler A."/>
            <person name="Kuo A."/>
            <person name="Nagy L.G."/>
            <person name="Floudas D."/>
            <person name="Copeland A."/>
            <person name="Barry K.W."/>
            <person name="Cichocki N."/>
            <person name="Veneault-Fourrey C."/>
            <person name="LaButti K."/>
            <person name="Lindquist E.A."/>
            <person name="Lipzen A."/>
            <person name="Lundell T."/>
            <person name="Morin E."/>
            <person name="Murat C."/>
            <person name="Riley R."/>
            <person name="Ohm R."/>
            <person name="Sun H."/>
            <person name="Tunlid A."/>
            <person name="Henrissat B."/>
            <person name="Grigoriev I.V."/>
            <person name="Hibbett D.S."/>
            <person name="Martin F."/>
        </authorList>
    </citation>
    <scope>NUCLEOTIDE SEQUENCE [LARGE SCALE GENOMIC DNA]</scope>
    <source>
        <strain evidence="2">Ve08.2h10</strain>
    </source>
</reference>
<dbReference type="InParanoid" id="A0A0D0DJ55"/>
<evidence type="ECO:0000313" key="2">
    <source>
        <dbReference type="Proteomes" id="UP000054538"/>
    </source>
</evidence>
<protein>
    <submittedName>
        <fullName evidence="1">Uncharacterized protein</fullName>
    </submittedName>
</protein>
<dbReference type="EMBL" id="KN825427">
    <property type="protein sequence ID" value="KIK91098.1"/>
    <property type="molecule type" value="Genomic_DNA"/>
</dbReference>
<sequence length="86" mass="9198">MIFDGECSSVTRVGLTLVKPRPPTRGAAASPTVMLSVPCPRPKVCLGQIQDHLFLGSLSPSPRSAKPTIECERNLICVTIPKNKAL</sequence>
<proteinExistence type="predicted"/>
<reference evidence="1 2" key="1">
    <citation type="submission" date="2014-04" db="EMBL/GenBank/DDBJ databases">
        <authorList>
            <consortium name="DOE Joint Genome Institute"/>
            <person name="Kuo A."/>
            <person name="Kohler A."/>
            <person name="Jargeat P."/>
            <person name="Nagy L.G."/>
            <person name="Floudas D."/>
            <person name="Copeland A."/>
            <person name="Barry K.W."/>
            <person name="Cichocki N."/>
            <person name="Veneault-Fourrey C."/>
            <person name="LaButti K."/>
            <person name="Lindquist E.A."/>
            <person name="Lipzen A."/>
            <person name="Lundell T."/>
            <person name="Morin E."/>
            <person name="Murat C."/>
            <person name="Sun H."/>
            <person name="Tunlid A."/>
            <person name="Henrissat B."/>
            <person name="Grigoriev I.V."/>
            <person name="Hibbett D.S."/>
            <person name="Martin F."/>
            <person name="Nordberg H.P."/>
            <person name="Cantor M.N."/>
            <person name="Hua S.X."/>
        </authorList>
    </citation>
    <scope>NUCLEOTIDE SEQUENCE [LARGE SCALE GENOMIC DNA]</scope>
    <source>
        <strain evidence="1 2">Ve08.2h10</strain>
    </source>
</reference>
<dbReference type="AlphaFoldDB" id="A0A0D0DJ55"/>
<organism evidence="1 2">
    <name type="scientific">Paxillus rubicundulus Ve08.2h10</name>
    <dbReference type="NCBI Taxonomy" id="930991"/>
    <lineage>
        <taxon>Eukaryota</taxon>
        <taxon>Fungi</taxon>
        <taxon>Dikarya</taxon>
        <taxon>Basidiomycota</taxon>
        <taxon>Agaricomycotina</taxon>
        <taxon>Agaricomycetes</taxon>
        <taxon>Agaricomycetidae</taxon>
        <taxon>Boletales</taxon>
        <taxon>Paxilineae</taxon>
        <taxon>Paxillaceae</taxon>
        <taxon>Paxillus</taxon>
    </lineage>
</organism>